<dbReference type="PROSITE" id="PS50011">
    <property type="entry name" value="PROTEIN_KINASE_DOM"/>
    <property type="match status" value="1"/>
</dbReference>
<protein>
    <recommendedName>
        <fullName evidence="2">Protein kinase domain-containing protein</fullName>
    </recommendedName>
</protein>
<keyword evidence="4" id="KW-1185">Reference proteome</keyword>
<evidence type="ECO:0000259" key="2">
    <source>
        <dbReference type="PROSITE" id="PS50011"/>
    </source>
</evidence>
<evidence type="ECO:0000256" key="1">
    <source>
        <dbReference type="ARBA" id="ARBA00009670"/>
    </source>
</evidence>
<dbReference type="InterPro" id="IPR000719">
    <property type="entry name" value="Prot_kinase_dom"/>
</dbReference>
<sequence>MAITALTAIQSTPTLVFWCSSSRLTSRREKKRGRVLGTSGHLFGVLKNDVEFLKKGINRGIQWANDALQVPKIVKKVDDVIWLRNLEDPNAPPFQPLSWPQPYYPALSGVDLFVADLKAVKAYANYFYSMTKIWSRPLPDYYDPEEVANYFNCRPHVVALRLLEVFSAFSSALIKIRLSRVKLLKSWEDEGANDNISQYEFGVVLKETMLNLGPTFIKVGQSLSTRPDIIGFELSKALSELHDQIPPFPRTLAMKIIEEDLGSTVEKNFSYVSEEPIAAASFGQVYRGTTFDGCAVAIKVQRPNLHHVVVRDIYILRLGLGLLQKLANRRSDPRLYADELGKGLMGELDYRLEAENASEFLEAHSPYPFIHVPKVFQHLTRRRVLTMEWVVGERPKDLLMVSTGASFDHLPGQSEKKMLDAKRQLLDMVNKGVEASLVQLLETGLLHADPHPGNLRYTTFGQIGFLDFGLMCRMERKHQLAMLASIIYIVNGDWASLVRALSEMDVVRPGTNMHRIAVELENDLGEVEFKDGIPDVKFSRVLGKIWSLAFKYHFRMPPYYTLVLRSLASLEGLAVSADENFKTFEAAYPYVVRKLLTDNSDSSKRILYSVVLNRRKEFQWKKLALFLRVGAARKGLINRIALSDDPLSQPSPNVVSGTFDAAYFVLRLLPSKDGAVLRRLLMVADGSSLTRALLSKEAISVRQQLCQVIADVLYQRMALALGKIVVIAPYNSLLFAPSFDYHSMLRDRRLKVIFKKILHDTWQDPKLMLKFCWESVVLLVTGSFMACHRLIASLSESLVNRMSFAPMEVAASS</sequence>
<organism evidence="3 4">
    <name type="scientific">Nepenthes gracilis</name>
    <name type="common">Slender pitcher plant</name>
    <dbReference type="NCBI Taxonomy" id="150966"/>
    <lineage>
        <taxon>Eukaryota</taxon>
        <taxon>Viridiplantae</taxon>
        <taxon>Streptophyta</taxon>
        <taxon>Embryophyta</taxon>
        <taxon>Tracheophyta</taxon>
        <taxon>Spermatophyta</taxon>
        <taxon>Magnoliopsida</taxon>
        <taxon>eudicotyledons</taxon>
        <taxon>Gunneridae</taxon>
        <taxon>Pentapetalae</taxon>
        <taxon>Caryophyllales</taxon>
        <taxon>Nepenthaceae</taxon>
        <taxon>Nepenthes</taxon>
    </lineage>
</organism>
<dbReference type="InterPro" id="IPR011009">
    <property type="entry name" value="Kinase-like_dom_sf"/>
</dbReference>
<dbReference type="GO" id="GO:0004672">
    <property type="term" value="F:protein kinase activity"/>
    <property type="evidence" value="ECO:0007669"/>
    <property type="project" value="InterPro"/>
</dbReference>
<evidence type="ECO:0000313" key="3">
    <source>
        <dbReference type="EMBL" id="GMH11273.1"/>
    </source>
</evidence>
<dbReference type="PANTHER" id="PTHR10566">
    <property type="entry name" value="CHAPERONE-ACTIVITY OF BC1 COMPLEX CABC1 -RELATED"/>
    <property type="match status" value="1"/>
</dbReference>
<reference evidence="3" key="1">
    <citation type="submission" date="2023-05" db="EMBL/GenBank/DDBJ databases">
        <title>Nepenthes gracilis genome sequencing.</title>
        <authorList>
            <person name="Fukushima K."/>
        </authorList>
    </citation>
    <scope>NUCLEOTIDE SEQUENCE</scope>
    <source>
        <strain evidence="3">SING2019-196</strain>
    </source>
</reference>
<evidence type="ECO:0000313" key="4">
    <source>
        <dbReference type="Proteomes" id="UP001279734"/>
    </source>
</evidence>
<dbReference type="EMBL" id="BSYO01000011">
    <property type="protein sequence ID" value="GMH11273.1"/>
    <property type="molecule type" value="Genomic_DNA"/>
</dbReference>
<dbReference type="CDD" id="cd05121">
    <property type="entry name" value="ABC1_ADCK3-like"/>
    <property type="match status" value="1"/>
</dbReference>
<dbReference type="SUPFAM" id="SSF56112">
    <property type="entry name" value="Protein kinase-like (PK-like)"/>
    <property type="match status" value="1"/>
</dbReference>
<dbReference type="PANTHER" id="PTHR10566:SF123">
    <property type="entry name" value="PROTEIN KINASE SUPERFAMILY PROTEIN"/>
    <property type="match status" value="1"/>
</dbReference>
<gene>
    <name evidence="3" type="ORF">Nepgr_013114</name>
</gene>
<comment type="similarity">
    <text evidence="1">Belongs to the protein kinase superfamily. ADCK protein kinase family.</text>
</comment>
<dbReference type="Proteomes" id="UP001279734">
    <property type="component" value="Unassembled WGS sequence"/>
</dbReference>
<dbReference type="AlphaFoldDB" id="A0AAD3SH77"/>
<name>A0AAD3SH77_NEPGR</name>
<dbReference type="InterPro" id="IPR050154">
    <property type="entry name" value="UbiB_kinase"/>
</dbReference>
<dbReference type="GO" id="GO:0005524">
    <property type="term" value="F:ATP binding"/>
    <property type="evidence" value="ECO:0007669"/>
    <property type="project" value="InterPro"/>
</dbReference>
<comment type="caution">
    <text evidence="3">The sequence shown here is derived from an EMBL/GenBank/DDBJ whole genome shotgun (WGS) entry which is preliminary data.</text>
</comment>
<accession>A0AAD3SH77</accession>
<proteinExistence type="inferred from homology"/>
<dbReference type="InterPro" id="IPR004147">
    <property type="entry name" value="ABC1_dom"/>
</dbReference>
<dbReference type="Pfam" id="PF03109">
    <property type="entry name" value="ABC1"/>
    <property type="match status" value="1"/>
</dbReference>
<feature type="domain" description="Protein kinase" evidence="2">
    <location>
        <begin position="271"/>
        <end position="618"/>
    </location>
</feature>